<dbReference type="NCBIfam" id="TIGR00430">
    <property type="entry name" value="Q_tRNA_tgt"/>
    <property type="match status" value="1"/>
</dbReference>
<dbReference type="GO" id="GO:0008616">
    <property type="term" value="P:tRNA queuosine(34) biosynthetic process"/>
    <property type="evidence" value="ECO:0007669"/>
    <property type="project" value="TreeGrafter"/>
</dbReference>
<dbReference type="InterPro" id="IPR036511">
    <property type="entry name" value="TGT-like_sf"/>
</dbReference>
<keyword evidence="1" id="KW-0328">Glycosyltransferase</keyword>
<dbReference type="AlphaFoldDB" id="A0A6J7KB43"/>
<dbReference type="SUPFAM" id="SSF51713">
    <property type="entry name" value="tRNA-guanine transglycosylase"/>
    <property type="match status" value="1"/>
</dbReference>
<organism evidence="6">
    <name type="scientific">freshwater metagenome</name>
    <dbReference type="NCBI Taxonomy" id="449393"/>
    <lineage>
        <taxon>unclassified sequences</taxon>
        <taxon>metagenomes</taxon>
        <taxon>ecological metagenomes</taxon>
    </lineage>
</organism>
<dbReference type="InterPro" id="IPR004803">
    <property type="entry name" value="TGT"/>
</dbReference>
<dbReference type="EMBL" id="CAFBNR010000002">
    <property type="protein sequence ID" value="CAB4952775.1"/>
    <property type="molecule type" value="Genomic_DNA"/>
</dbReference>
<feature type="domain" description="tRNA-guanine(15) transglycosylase-like" evidence="4">
    <location>
        <begin position="14"/>
        <end position="363"/>
    </location>
</feature>
<proteinExistence type="inferred from homology"/>
<dbReference type="GO" id="GO:0005829">
    <property type="term" value="C:cytosol"/>
    <property type="evidence" value="ECO:0007669"/>
    <property type="project" value="TreeGrafter"/>
</dbReference>
<evidence type="ECO:0000313" key="6">
    <source>
        <dbReference type="EMBL" id="CAB4952775.1"/>
    </source>
</evidence>
<dbReference type="NCBIfam" id="TIGR00449">
    <property type="entry name" value="tgt_general"/>
    <property type="match status" value="1"/>
</dbReference>
<dbReference type="PANTHER" id="PTHR46499">
    <property type="entry name" value="QUEUINE TRNA-RIBOSYLTRANSFERASE"/>
    <property type="match status" value="1"/>
</dbReference>
<name>A0A6J7KB43_9ZZZZ</name>
<evidence type="ECO:0000256" key="3">
    <source>
        <dbReference type="ARBA" id="ARBA00022694"/>
    </source>
</evidence>
<evidence type="ECO:0000256" key="1">
    <source>
        <dbReference type="ARBA" id="ARBA00022676"/>
    </source>
</evidence>
<dbReference type="HAMAP" id="MF_00168">
    <property type="entry name" value="Q_tRNA_Tgt"/>
    <property type="match status" value="1"/>
</dbReference>
<protein>
    <submittedName>
        <fullName evidence="6">Unannotated protein</fullName>
    </submittedName>
</protein>
<keyword evidence="3" id="KW-0819">tRNA processing</keyword>
<dbReference type="InterPro" id="IPR002616">
    <property type="entry name" value="tRNA_ribo_trans-like"/>
</dbReference>
<dbReference type="Pfam" id="PF01702">
    <property type="entry name" value="TGT"/>
    <property type="match status" value="1"/>
</dbReference>
<dbReference type="GO" id="GO:0008479">
    <property type="term" value="F:tRNA-guanosine(34) queuine transglycosylase activity"/>
    <property type="evidence" value="ECO:0007669"/>
    <property type="project" value="InterPro"/>
</dbReference>
<accession>A0A6J7KB43</accession>
<reference evidence="6" key="1">
    <citation type="submission" date="2020-05" db="EMBL/GenBank/DDBJ databases">
        <authorList>
            <person name="Chiriac C."/>
            <person name="Salcher M."/>
            <person name="Ghai R."/>
            <person name="Kavagutti S V."/>
        </authorList>
    </citation>
    <scope>NUCLEOTIDE SEQUENCE</scope>
</reference>
<gene>
    <name evidence="5" type="ORF">UFOPK3573_00005</name>
    <name evidence="6" type="ORF">UFOPK3879_00051</name>
</gene>
<evidence type="ECO:0000313" key="5">
    <source>
        <dbReference type="EMBL" id="CAB4890145.1"/>
    </source>
</evidence>
<evidence type="ECO:0000259" key="4">
    <source>
        <dbReference type="Pfam" id="PF01702"/>
    </source>
</evidence>
<keyword evidence="2" id="KW-0808">Transferase</keyword>
<dbReference type="PANTHER" id="PTHR46499:SF1">
    <property type="entry name" value="QUEUINE TRNA-RIBOSYLTRANSFERASE"/>
    <property type="match status" value="1"/>
</dbReference>
<evidence type="ECO:0000256" key="2">
    <source>
        <dbReference type="ARBA" id="ARBA00022679"/>
    </source>
</evidence>
<dbReference type="InterPro" id="IPR050076">
    <property type="entry name" value="ArchSynthase1/Queuine_TRR"/>
</dbReference>
<dbReference type="Gene3D" id="3.20.20.105">
    <property type="entry name" value="Queuine tRNA-ribosyltransferase-like"/>
    <property type="match status" value="1"/>
</dbReference>
<sequence length="368" mass="39625">MFPVRFTTDAVEGSARAGTAVTHSGSYTTPCFMPVGTRGAIKYLSAADYEELGAQIVLGNTYHLMLRPGAETVSAMGGLGAFAGWKGLTLTDSGGFQVFSLNPDVDDDGVTFKSTYDGSRHRYTPESAVHTQQLLGADIQMVLDVCPPLPSPAHVVRLALERTSSWAKRAISTHTRTDQSLFGIVQGGIDVNLRAESAARTAELNFDGYGIGGLSVGESREEMLPALEAALAHLPVDRPRYLMGVGDPASLVEAVHLGVDQFDCVLQTRLGRHGTALTSHGRVNLKRSEFTLSNDPIDPTCSCSVCARHTRGYIRHLFQVGEPTASRLVSLHNIAWTLSLMDQMRNAIIAGRFEALRQEILAVWGNAA</sequence>
<dbReference type="EMBL" id="CAFBMJ010000001">
    <property type="protein sequence ID" value="CAB4890145.1"/>
    <property type="molecule type" value="Genomic_DNA"/>
</dbReference>